<evidence type="ECO:0000256" key="1">
    <source>
        <dbReference type="SAM" id="Phobius"/>
    </source>
</evidence>
<dbReference type="Proteomes" id="UP000624279">
    <property type="component" value="Unassembled WGS sequence"/>
</dbReference>
<dbReference type="EMBL" id="JACOGA010000017">
    <property type="protein sequence ID" value="MBC3875272.1"/>
    <property type="molecule type" value="Genomic_DNA"/>
</dbReference>
<accession>A0ABR6YFF6</accession>
<gene>
    <name evidence="2" type="ORF">H8K55_16915</name>
</gene>
<evidence type="ECO:0000313" key="3">
    <source>
        <dbReference type="Proteomes" id="UP000624279"/>
    </source>
</evidence>
<reference evidence="2 3" key="1">
    <citation type="submission" date="2020-08" db="EMBL/GenBank/DDBJ databases">
        <title>Novel species isolated from subtropical streams in China.</title>
        <authorList>
            <person name="Lu H."/>
        </authorList>
    </citation>
    <scope>NUCLEOTIDE SEQUENCE [LARGE SCALE GENOMIC DNA]</scope>
    <source>
        <strain evidence="2 3">LX15W</strain>
    </source>
</reference>
<organism evidence="2 3">
    <name type="scientific">Undibacterium flavidum</name>
    <dbReference type="NCBI Taxonomy" id="2762297"/>
    <lineage>
        <taxon>Bacteria</taxon>
        <taxon>Pseudomonadati</taxon>
        <taxon>Pseudomonadota</taxon>
        <taxon>Betaproteobacteria</taxon>
        <taxon>Burkholderiales</taxon>
        <taxon>Oxalobacteraceae</taxon>
        <taxon>Undibacterium</taxon>
    </lineage>
</organism>
<evidence type="ECO:0000313" key="2">
    <source>
        <dbReference type="EMBL" id="MBC3875272.1"/>
    </source>
</evidence>
<dbReference type="Pfam" id="PF05137">
    <property type="entry name" value="PilN"/>
    <property type="match status" value="1"/>
</dbReference>
<keyword evidence="1" id="KW-1133">Transmembrane helix</keyword>
<keyword evidence="1" id="KW-0472">Membrane</keyword>
<feature type="transmembrane region" description="Helical" evidence="1">
    <location>
        <begin position="20"/>
        <end position="42"/>
    </location>
</feature>
<protein>
    <submittedName>
        <fullName evidence="2">PilN domain-containing protein</fullName>
    </submittedName>
</protein>
<keyword evidence="3" id="KW-1185">Reference proteome</keyword>
<keyword evidence="1" id="KW-0812">Transmembrane</keyword>
<dbReference type="InterPro" id="IPR007813">
    <property type="entry name" value="PilN"/>
</dbReference>
<comment type="caution">
    <text evidence="2">The sequence shown here is derived from an EMBL/GenBank/DDBJ whole genome shotgun (WGS) entry which is preliminary data.</text>
</comment>
<sequence length="226" mass="25191">MSQQINLFNPALIKQKSFFSALNLLIGLALSVVIVIAVFAYVRTQMAQIKKTTDQSASQLTAMNERVNSLRNGQVPKVKSPILEQELTMIEASLMRRHRIAQILQNSEFGNTEGYSAYLIAFARQIPANVWLTGFSLEGAGFDLVLQGRTLQAESVPLYVTQLKREKIMQGKTFSMIEMDRPLLALLDSISGADNKKKTESAPYLEFQLHSSELKQKNEQAGVKAP</sequence>
<dbReference type="RefSeq" id="WP_186943243.1">
    <property type="nucleotide sequence ID" value="NZ_JACOGA010000017.1"/>
</dbReference>
<name>A0ABR6YFF6_9BURK</name>
<proteinExistence type="predicted"/>